<dbReference type="InParanoid" id="A0A1Y2EF39"/>
<evidence type="ECO:0000313" key="2">
    <source>
        <dbReference type="Proteomes" id="UP000193689"/>
    </source>
</evidence>
<dbReference type="Proteomes" id="UP000193689">
    <property type="component" value="Unassembled WGS sequence"/>
</dbReference>
<gene>
    <name evidence="1" type="ORF">BCR38DRAFT_97794</name>
</gene>
<sequence>MGIGETCAAFLPSEAPAGLSARRLSEGLIFVPRHQRIEVLNNTDIESADWRLVFREFSRVFHSQPSTSQCLSPAFSIPSGLVAEHACSLTNTSCPAASGDTGPHGRHPGRWSGGRRLGAIYSQRPVSFLLQVGYYLEMMGGQGGLSLMALRCCISPECNWNDRQGYDLQDPPIVSSHISRLAAPSVSRLPFWLSL</sequence>
<dbReference type="EMBL" id="MCFJ01000002">
    <property type="protein sequence ID" value="ORY70017.1"/>
    <property type="molecule type" value="Genomic_DNA"/>
</dbReference>
<comment type="caution">
    <text evidence="1">The sequence shown here is derived from an EMBL/GenBank/DDBJ whole genome shotgun (WGS) entry which is preliminary data.</text>
</comment>
<protein>
    <submittedName>
        <fullName evidence="1">Uncharacterized protein</fullName>
    </submittedName>
</protein>
<dbReference type="AlphaFoldDB" id="A0A1Y2EF39"/>
<evidence type="ECO:0000313" key="1">
    <source>
        <dbReference type="EMBL" id="ORY70017.1"/>
    </source>
</evidence>
<proteinExistence type="predicted"/>
<dbReference type="GeneID" id="63782030"/>
<organism evidence="1 2">
    <name type="scientific">Pseudomassariella vexata</name>
    <dbReference type="NCBI Taxonomy" id="1141098"/>
    <lineage>
        <taxon>Eukaryota</taxon>
        <taxon>Fungi</taxon>
        <taxon>Dikarya</taxon>
        <taxon>Ascomycota</taxon>
        <taxon>Pezizomycotina</taxon>
        <taxon>Sordariomycetes</taxon>
        <taxon>Xylariomycetidae</taxon>
        <taxon>Amphisphaeriales</taxon>
        <taxon>Pseudomassariaceae</taxon>
        <taxon>Pseudomassariella</taxon>
    </lineage>
</organism>
<dbReference type="RefSeq" id="XP_040719967.1">
    <property type="nucleotide sequence ID" value="XM_040865818.1"/>
</dbReference>
<keyword evidence="2" id="KW-1185">Reference proteome</keyword>
<accession>A0A1Y2EF39</accession>
<reference evidence="1 2" key="1">
    <citation type="submission" date="2016-07" db="EMBL/GenBank/DDBJ databases">
        <title>Pervasive Adenine N6-methylation of Active Genes in Fungi.</title>
        <authorList>
            <consortium name="DOE Joint Genome Institute"/>
            <person name="Mondo S.J."/>
            <person name="Dannebaum R.O."/>
            <person name="Kuo R.C."/>
            <person name="Labutti K."/>
            <person name="Haridas S."/>
            <person name="Kuo A."/>
            <person name="Salamov A."/>
            <person name="Ahrendt S.R."/>
            <person name="Lipzen A."/>
            <person name="Sullivan W."/>
            <person name="Andreopoulos W.B."/>
            <person name="Clum A."/>
            <person name="Lindquist E."/>
            <person name="Daum C."/>
            <person name="Ramamoorthy G.K."/>
            <person name="Gryganskyi A."/>
            <person name="Culley D."/>
            <person name="Magnuson J.K."/>
            <person name="James T.Y."/>
            <person name="O'Malley M.A."/>
            <person name="Stajich J.E."/>
            <person name="Spatafora J.W."/>
            <person name="Visel A."/>
            <person name="Grigoriev I.V."/>
        </authorList>
    </citation>
    <scope>NUCLEOTIDE SEQUENCE [LARGE SCALE GENOMIC DNA]</scope>
    <source>
        <strain evidence="1 2">CBS 129021</strain>
    </source>
</reference>
<name>A0A1Y2EF39_9PEZI</name>